<keyword evidence="3" id="KW-0378">Hydrolase</keyword>
<dbReference type="PANTHER" id="PTHR40050:SF1">
    <property type="entry name" value="INNER SPORE COAT PROTEIN H"/>
    <property type="match status" value="1"/>
</dbReference>
<evidence type="ECO:0000256" key="1">
    <source>
        <dbReference type="ARBA" id="ARBA00022729"/>
    </source>
</evidence>
<name>A0A1Y1VFQ5_9FUNG</name>
<keyword evidence="8" id="KW-1185">Reference proteome</keyword>
<reference evidence="7 8" key="2">
    <citation type="submission" date="2016-08" db="EMBL/GenBank/DDBJ databases">
        <title>Pervasive Adenine N6-methylation of Active Genes in Fungi.</title>
        <authorList>
            <consortium name="DOE Joint Genome Institute"/>
            <person name="Mondo S.J."/>
            <person name="Dannebaum R.O."/>
            <person name="Kuo R.C."/>
            <person name="Labutti K."/>
            <person name="Haridas S."/>
            <person name="Kuo A."/>
            <person name="Salamov A."/>
            <person name="Ahrendt S.R."/>
            <person name="Lipzen A."/>
            <person name="Sullivan W."/>
            <person name="Andreopoulos W.B."/>
            <person name="Clum A."/>
            <person name="Lindquist E."/>
            <person name="Daum C."/>
            <person name="Ramamoorthy G.K."/>
            <person name="Gryganskyi A."/>
            <person name="Culley D."/>
            <person name="Magnuson J.K."/>
            <person name="James T.Y."/>
            <person name="O'Malley M.A."/>
            <person name="Stajich J.E."/>
            <person name="Spatafora J.W."/>
            <person name="Visel A."/>
            <person name="Grigoriev I.V."/>
        </authorList>
    </citation>
    <scope>NUCLEOTIDE SEQUENCE [LARGE SCALE GENOMIC DNA]</scope>
    <source>
        <strain evidence="8">finn</strain>
    </source>
</reference>
<evidence type="ECO:0000256" key="2">
    <source>
        <dbReference type="ARBA" id="ARBA00022737"/>
    </source>
</evidence>
<dbReference type="STRING" id="1754191.A0A1Y1VFQ5"/>
<proteinExistence type="predicted"/>
<reference evidence="7 8" key="1">
    <citation type="submission" date="2016-08" db="EMBL/GenBank/DDBJ databases">
        <title>Genomes of anaerobic fungi encode conserved fungal cellulosomes for biomass hydrolysis.</title>
        <authorList>
            <consortium name="DOE Joint Genome Institute"/>
            <person name="Haitjema C.H."/>
            <person name="Gilmore S.P."/>
            <person name="Henske J.K."/>
            <person name="Solomon K.V."/>
            <person name="De Groot R."/>
            <person name="Kuo A."/>
            <person name="Mondo S.J."/>
            <person name="Salamov A.A."/>
            <person name="Labutti K."/>
            <person name="Zhao Z."/>
            <person name="Chiniquy J."/>
            <person name="Barry K."/>
            <person name="Brewer H.M."/>
            <person name="Purvine S.O."/>
            <person name="Wright A.T."/>
            <person name="Boxma B."/>
            <person name="Van Alen T."/>
            <person name="Hackstein J.H."/>
            <person name="Baker S.E."/>
            <person name="Grigoriev I.V."/>
            <person name="O'Malley M.A."/>
        </authorList>
    </citation>
    <scope>NUCLEOTIDE SEQUENCE [LARGE SCALE GENOMIC DNA]</scope>
    <source>
        <strain evidence="8">finn</strain>
    </source>
</reference>
<dbReference type="OrthoDB" id="2143157at2759"/>
<dbReference type="SUPFAM" id="SSF64571">
    <property type="entry name" value="Cellulose docking domain, dockering"/>
    <property type="match status" value="2"/>
</dbReference>
<gene>
    <name evidence="7" type="ORF">BCR36DRAFT_581274</name>
</gene>
<feature type="region of interest" description="Disordered" evidence="4">
    <location>
        <begin position="397"/>
        <end position="432"/>
    </location>
</feature>
<dbReference type="Proteomes" id="UP000193719">
    <property type="component" value="Unassembled WGS sequence"/>
</dbReference>
<evidence type="ECO:0000256" key="3">
    <source>
        <dbReference type="ARBA" id="ARBA00022801"/>
    </source>
</evidence>
<evidence type="ECO:0000256" key="5">
    <source>
        <dbReference type="SAM" id="SignalP"/>
    </source>
</evidence>
<dbReference type="AlphaFoldDB" id="A0A1Y1VFQ5"/>
<feature type="region of interest" description="Disordered" evidence="4">
    <location>
        <begin position="471"/>
        <end position="579"/>
    </location>
</feature>
<comment type="caution">
    <text evidence="7">The sequence shown here is derived from an EMBL/GenBank/DDBJ whole genome shotgun (WGS) entry which is preliminary data.</text>
</comment>
<keyword evidence="1 5" id="KW-0732">Signal</keyword>
<evidence type="ECO:0000313" key="7">
    <source>
        <dbReference type="EMBL" id="ORX55228.1"/>
    </source>
</evidence>
<dbReference type="EMBL" id="MCFH01000009">
    <property type="protein sequence ID" value="ORX55228.1"/>
    <property type="molecule type" value="Genomic_DNA"/>
</dbReference>
<dbReference type="InterPro" id="IPR002883">
    <property type="entry name" value="CBM10/Dockerin_dom"/>
</dbReference>
<keyword evidence="2" id="KW-0677">Repeat</keyword>
<feature type="compositionally biased region" description="Low complexity" evidence="4">
    <location>
        <begin position="477"/>
        <end position="579"/>
    </location>
</feature>
<dbReference type="GO" id="GO:0016787">
    <property type="term" value="F:hydrolase activity"/>
    <property type="evidence" value="ECO:0007669"/>
    <property type="project" value="UniProtKB-KW"/>
</dbReference>
<dbReference type="Pfam" id="PF08757">
    <property type="entry name" value="CotH"/>
    <property type="match status" value="1"/>
</dbReference>
<dbReference type="InterPro" id="IPR014867">
    <property type="entry name" value="Spore_coat_CotH_CotH2/3/7"/>
</dbReference>
<accession>A0A1Y1VFQ5</accession>
<dbReference type="Gene3D" id="3.90.1220.10">
    <property type="entry name" value="Cellulose docking domain, dockering"/>
    <property type="match status" value="2"/>
</dbReference>
<dbReference type="Pfam" id="PF02013">
    <property type="entry name" value="CBM_10"/>
    <property type="match status" value="2"/>
</dbReference>
<dbReference type="PANTHER" id="PTHR40050">
    <property type="entry name" value="INNER SPORE COAT PROTEIN H"/>
    <property type="match status" value="1"/>
</dbReference>
<feature type="signal peptide" evidence="5">
    <location>
        <begin position="1"/>
        <end position="16"/>
    </location>
</feature>
<organism evidence="7 8">
    <name type="scientific">Piromyces finnis</name>
    <dbReference type="NCBI Taxonomy" id="1754191"/>
    <lineage>
        <taxon>Eukaryota</taxon>
        <taxon>Fungi</taxon>
        <taxon>Fungi incertae sedis</taxon>
        <taxon>Chytridiomycota</taxon>
        <taxon>Chytridiomycota incertae sedis</taxon>
        <taxon>Neocallimastigomycetes</taxon>
        <taxon>Neocallimastigales</taxon>
        <taxon>Neocallimastigaceae</taxon>
        <taxon>Piromyces</taxon>
    </lineage>
</organism>
<dbReference type="InterPro" id="IPR009034">
    <property type="entry name" value="Dockerin_dom_fun_sf"/>
</dbReference>
<evidence type="ECO:0000256" key="4">
    <source>
        <dbReference type="SAM" id="MobiDB-lite"/>
    </source>
</evidence>
<feature type="chain" id="PRO_5012869712" description="CBM10 domain-containing protein" evidence="5">
    <location>
        <begin position="17"/>
        <end position="677"/>
    </location>
</feature>
<sequence>MKFFFVLSLLVSTVLCSYLSGLERSFAEADFKMIDLYFTIPTTEVDKLLQIVQIAENQVANGQAKNLQDFIYKEASLAIKMNGQETLFENVTFKTGGMYARSNDKVGYNIKLNEKFLGRKQIRIRPDPNDMAYMRSKISCDIANRIGLPSIQSAYARLYINNEYWGLYTVMDTIKTSWVKQTFKPAAEEVTNLIQCKYDGMTLKPGSESLCMNANEDYPDMTSFNEFVRQVSSATTIEELEKIMDVDVFLKFMAMEWLIGSFDHFLVLGHNFYFYKRESDNKWVIIEYDYDNTFGNGVSFPVYWTGKRTGASSQNNNQNNQGWNNWGGNQNNVINYSFAEWELDIPIIKTLVLDNPDRFKGIVREVLISAFNPTILGDHIDQIKQFLLPYVKEDTTPGKDGRLPGRVNKRGNPHNSSVSEFERNIEGNSNGTEGVKSWIKGKFEVACKQYNFDQSEILSESLKYTPKSFNYSSGSSNNNNNQWNTNNNNTNSNNSEGNNNNNQWNNNNNNNNNQWDNNNNNNNNQWNNNNNQWNNNNNQWNNNNNNNQWDNNNNNNNNQWNNNNNQWNNNNNQWNNNNNQNNLWNDASDCWSDVLGYSCCNGCSVVYTDKDGKWGVEHGQWCGIKQSICQANSASGQCYGATTGKYPCCQGCIVVTTDKNGRWGVENNAWCSISYSC</sequence>
<protein>
    <recommendedName>
        <fullName evidence="6">CBM10 domain-containing protein</fullName>
    </recommendedName>
</protein>
<evidence type="ECO:0000259" key="6">
    <source>
        <dbReference type="PROSITE" id="PS51763"/>
    </source>
</evidence>
<feature type="domain" description="CBM10" evidence="6">
    <location>
        <begin position="637"/>
        <end position="674"/>
    </location>
</feature>
<feature type="domain" description="CBM10" evidence="6">
    <location>
        <begin position="589"/>
        <end position="625"/>
    </location>
</feature>
<dbReference type="PROSITE" id="PS51763">
    <property type="entry name" value="CBM10"/>
    <property type="match status" value="2"/>
</dbReference>
<evidence type="ECO:0000313" key="8">
    <source>
        <dbReference type="Proteomes" id="UP000193719"/>
    </source>
</evidence>